<keyword evidence="1" id="KW-0812">Transmembrane</keyword>
<accession>A0A6C0BBK1</accession>
<keyword evidence="1" id="KW-0472">Membrane</keyword>
<sequence>MAAPTVPPVMIGGVRNILVDFSMKHVSNVQVIITILLVLGITFPTSIPIEIRQQASTTVGRLFLFLGLYGILMTDGWFYGILAVIFISLVLSTVPGSYEGFQNTSYSLKLVDEKKRWWVEEILNENPVAIEAEKVKTAAVQDDDLQARSSVQDSKSSSR</sequence>
<organism evidence="2">
    <name type="scientific">viral metagenome</name>
    <dbReference type="NCBI Taxonomy" id="1070528"/>
    <lineage>
        <taxon>unclassified sequences</taxon>
        <taxon>metagenomes</taxon>
        <taxon>organismal metagenomes</taxon>
    </lineage>
</organism>
<evidence type="ECO:0000313" key="2">
    <source>
        <dbReference type="EMBL" id="QHS89362.1"/>
    </source>
</evidence>
<proteinExistence type="predicted"/>
<evidence type="ECO:0000256" key="1">
    <source>
        <dbReference type="SAM" id="Phobius"/>
    </source>
</evidence>
<dbReference type="EMBL" id="MN739108">
    <property type="protein sequence ID" value="QHS89362.1"/>
    <property type="molecule type" value="Genomic_DNA"/>
</dbReference>
<feature type="transmembrane region" description="Helical" evidence="1">
    <location>
        <begin position="29"/>
        <end position="51"/>
    </location>
</feature>
<reference evidence="2" key="1">
    <citation type="journal article" date="2020" name="Nature">
        <title>Giant virus diversity and host interactions through global metagenomics.</title>
        <authorList>
            <person name="Schulz F."/>
            <person name="Roux S."/>
            <person name="Paez-Espino D."/>
            <person name="Jungbluth S."/>
            <person name="Walsh D.A."/>
            <person name="Denef V.J."/>
            <person name="McMahon K.D."/>
            <person name="Konstantinidis K.T."/>
            <person name="Eloe-Fadrosh E.A."/>
            <person name="Kyrpides N.C."/>
            <person name="Woyke T."/>
        </authorList>
    </citation>
    <scope>NUCLEOTIDE SEQUENCE</scope>
    <source>
        <strain evidence="2">GVMAG-M-3300010158-60</strain>
    </source>
</reference>
<feature type="transmembrane region" description="Helical" evidence="1">
    <location>
        <begin position="63"/>
        <end position="91"/>
    </location>
</feature>
<name>A0A6C0BBK1_9ZZZZ</name>
<keyword evidence="1" id="KW-1133">Transmembrane helix</keyword>
<protein>
    <submittedName>
        <fullName evidence="2">Uncharacterized protein</fullName>
    </submittedName>
</protein>
<dbReference type="AlphaFoldDB" id="A0A6C0BBK1"/>